<sequence>MAFPLAIINLGTTLFIITLIHISANTSLVFNSDVFMIEFVLTLLWLTLHIFWFRKQPQLERYQPKHPLLKINPKHKSRDQLHAVGYFWQNLRLMMWNGALLIPFVIIIVVAKLDGRDVSLTSFDAGEIVLFLFWWLLVFFFASRLLYRRCLNIGWRFGKTLVLLILPFACSVLLKVIIPEHASFSNSQIQLIIWLQLLVSWAISAVIVLLMLKTTPQE</sequence>
<gene>
    <name evidence="2" type="ORF">VPR01S_13_00460</name>
</gene>
<keyword evidence="1" id="KW-0472">Membrane</keyword>
<keyword evidence="3" id="KW-1185">Reference proteome</keyword>
<keyword evidence="1" id="KW-0812">Transmembrane</keyword>
<protein>
    <submittedName>
        <fullName evidence="2">Uncharacterized protein</fullName>
    </submittedName>
</protein>
<dbReference type="EMBL" id="BATJ01000013">
    <property type="protein sequence ID" value="GAD68382.1"/>
    <property type="molecule type" value="Genomic_DNA"/>
</dbReference>
<accession>U3A4Y1</accession>
<proteinExistence type="predicted"/>
<dbReference type="Proteomes" id="UP000016570">
    <property type="component" value="Unassembled WGS sequence"/>
</dbReference>
<feature type="transmembrane region" description="Helical" evidence="1">
    <location>
        <begin position="159"/>
        <end position="179"/>
    </location>
</feature>
<name>U3A4Y1_VIBPR</name>
<organism evidence="2 3">
    <name type="scientific">Vibrio proteolyticus NBRC 13287</name>
    <dbReference type="NCBI Taxonomy" id="1219065"/>
    <lineage>
        <taxon>Bacteria</taxon>
        <taxon>Pseudomonadati</taxon>
        <taxon>Pseudomonadota</taxon>
        <taxon>Gammaproteobacteria</taxon>
        <taxon>Vibrionales</taxon>
        <taxon>Vibrionaceae</taxon>
        <taxon>Vibrio</taxon>
    </lineage>
</organism>
<evidence type="ECO:0000313" key="3">
    <source>
        <dbReference type="Proteomes" id="UP000016570"/>
    </source>
</evidence>
<feature type="transmembrane region" description="Helical" evidence="1">
    <location>
        <begin position="191"/>
        <end position="212"/>
    </location>
</feature>
<comment type="caution">
    <text evidence="2">The sequence shown here is derived from an EMBL/GenBank/DDBJ whole genome shotgun (WGS) entry which is preliminary data.</text>
</comment>
<dbReference type="AlphaFoldDB" id="U3A4Y1"/>
<feature type="transmembrane region" description="Helical" evidence="1">
    <location>
        <begin position="128"/>
        <end position="147"/>
    </location>
</feature>
<feature type="transmembrane region" description="Helical" evidence="1">
    <location>
        <begin position="7"/>
        <end position="28"/>
    </location>
</feature>
<evidence type="ECO:0000313" key="2">
    <source>
        <dbReference type="EMBL" id="GAD68382.1"/>
    </source>
</evidence>
<feature type="transmembrane region" description="Helical" evidence="1">
    <location>
        <begin position="93"/>
        <end position="113"/>
    </location>
</feature>
<keyword evidence="1" id="KW-1133">Transmembrane helix</keyword>
<feature type="transmembrane region" description="Helical" evidence="1">
    <location>
        <begin position="34"/>
        <end position="53"/>
    </location>
</feature>
<reference evidence="2 3" key="1">
    <citation type="submission" date="2013-09" db="EMBL/GenBank/DDBJ databases">
        <title>Whole genome shotgun sequence of Vibrio proteolyticus NBRC 13287.</title>
        <authorList>
            <person name="Isaki S."/>
            <person name="Hosoyama A."/>
            <person name="Numata M."/>
            <person name="Hashimoto M."/>
            <person name="Hosoyama Y."/>
            <person name="Tsuchikane K."/>
            <person name="Noguchi M."/>
            <person name="Hirakata S."/>
            <person name="Ichikawa N."/>
            <person name="Ohji S."/>
            <person name="Yamazoe A."/>
            <person name="Fujita N."/>
        </authorList>
    </citation>
    <scope>NUCLEOTIDE SEQUENCE [LARGE SCALE GENOMIC DNA]</scope>
    <source>
        <strain evidence="2 3">NBRC 13287</strain>
    </source>
</reference>
<evidence type="ECO:0000256" key="1">
    <source>
        <dbReference type="SAM" id="Phobius"/>
    </source>
</evidence>